<dbReference type="OMA" id="WEYSKAC"/>
<dbReference type="Pfam" id="PF01636">
    <property type="entry name" value="APH"/>
    <property type="match status" value="1"/>
</dbReference>
<evidence type="ECO:0000259" key="1">
    <source>
        <dbReference type="Pfam" id="PF01636"/>
    </source>
</evidence>
<dbReference type="CDD" id="cd05120">
    <property type="entry name" value="APH_ChoK_like"/>
    <property type="match status" value="1"/>
</dbReference>
<dbReference type="AlphaFoldDB" id="C6HSL6"/>
<dbReference type="InterPro" id="IPR002575">
    <property type="entry name" value="Aminoglycoside_PTrfase"/>
</dbReference>
<reference evidence="3" key="1">
    <citation type="submission" date="2009-05" db="EMBL/GenBank/DDBJ databases">
        <title>The genome sequence of Ajellomyces capsulatus strain H143.</title>
        <authorList>
            <person name="Champion M."/>
            <person name="Cuomo C.A."/>
            <person name="Ma L.-J."/>
            <person name="Henn M.R."/>
            <person name="Sil A."/>
            <person name="Goldman B."/>
            <person name="Young S.K."/>
            <person name="Kodira C.D."/>
            <person name="Zeng Q."/>
            <person name="Koehrsen M."/>
            <person name="Alvarado L."/>
            <person name="Berlin A.M."/>
            <person name="Borenstein D."/>
            <person name="Chen Z."/>
            <person name="Engels R."/>
            <person name="Freedman E."/>
            <person name="Gellesch M."/>
            <person name="Goldberg J."/>
            <person name="Griggs A."/>
            <person name="Gujja S."/>
            <person name="Heiman D.I."/>
            <person name="Hepburn T.A."/>
            <person name="Howarth C."/>
            <person name="Jen D."/>
            <person name="Larson L."/>
            <person name="Lewis B."/>
            <person name="Mehta T."/>
            <person name="Park D."/>
            <person name="Pearson M."/>
            <person name="Roberts A."/>
            <person name="Saif S."/>
            <person name="Shea T.D."/>
            <person name="Shenoy N."/>
            <person name="Sisk P."/>
            <person name="Stolte C."/>
            <person name="Sykes S."/>
            <person name="Walk T."/>
            <person name="White J."/>
            <person name="Yandava C."/>
            <person name="Klein B."/>
            <person name="McEwen J.G."/>
            <person name="Puccia R."/>
            <person name="Goldman G.H."/>
            <person name="Felipe M.S."/>
            <person name="Nino-Vega G."/>
            <person name="San-Blas G."/>
            <person name="Taylor J.W."/>
            <person name="Mendoza L."/>
            <person name="Galagan J.E."/>
            <person name="Nusbaum C."/>
            <person name="Birren B.W."/>
        </authorList>
    </citation>
    <scope>NUCLEOTIDE SEQUENCE [LARGE SCALE GENOMIC DNA]</scope>
    <source>
        <strain evidence="3">H143</strain>
    </source>
</reference>
<dbReference type="VEuPathDB" id="FungiDB:HCDG_09197"/>
<dbReference type="PANTHER" id="PTHR21310:SF58">
    <property type="entry name" value="AMINOGLYCOSIDE PHOSPHOTRANSFERASE DOMAIN-CONTAINING PROTEIN"/>
    <property type="match status" value="1"/>
</dbReference>
<organism evidence="2 3">
    <name type="scientific">Ajellomyces capsulatus (strain H143)</name>
    <name type="common">Darling's disease fungus</name>
    <name type="synonym">Histoplasma capsulatum</name>
    <dbReference type="NCBI Taxonomy" id="544712"/>
    <lineage>
        <taxon>Eukaryota</taxon>
        <taxon>Fungi</taxon>
        <taxon>Dikarya</taxon>
        <taxon>Ascomycota</taxon>
        <taxon>Pezizomycotina</taxon>
        <taxon>Eurotiomycetes</taxon>
        <taxon>Eurotiomycetidae</taxon>
        <taxon>Onygenales</taxon>
        <taxon>Ajellomycetaceae</taxon>
        <taxon>Histoplasma</taxon>
    </lineage>
</organism>
<dbReference type="Gene3D" id="3.90.1200.10">
    <property type="match status" value="1"/>
</dbReference>
<evidence type="ECO:0000313" key="3">
    <source>
        <dbReference type="Proteomes" id="UP000002624"/>
    </source>
</evidence>
<dbReference type="eggNOG" id="ENOG502SRAY">
    <property type="taxonomic scope" value="Eukaryota"/>
</dbReference>
<dbReference type="Proteomes" id="UP000002624">
    <property type="component" value="Unassembled WGS sequence"/>
</dbReference>
<proteinExistence type="predicted"/>
<dbReference type="OrthoDB" id="2906425at2759"/>
<dbReference type="HOGENOM" id="CLU_021768_1_2_1"/>
<dbReference type="InterPro" id="IPR011009">
    <property type="entry name" value="Kinase-like_dom_sf"/>
</dbReference>
<sequence length="313" mass="35657">MGQLTMRILQLYHLVPQSARLLLYRLLLPIGTYLYDTGTYGVLNVQRLPFNLYLKRAPSQRLINEARALELVAKHTTLNAPRVLDFIELPAAKECWMLTTRIVGDIAGKCLPLMDAEQLEQFSIDFRDYVEQIRSIPNPYSHLICSPLGGECRDCRIDHDNGGNGPYDKIEDLNKRLMSISSPIPEEADRALVAEVHSRPYRVFFTHADLKPGNVLVHNGRLSGFVDWEFAGWYPEYWEYSKACYVCTDGSFGLETMKKAFPGYSDDEELNGTQAIPVPSDLHCCCMKRSYSVSDMVLSIADHHKEKPKEDFD</sequence>
<dbReference type="PANTHER" id="PTHR21310">
    <property type="entry name" value="AMINOGLYCOSIDE PHOSPHOTRANSFERASE-RELATED-RELATED"/>
    <property type="match status" value="1"/>
</dbReference>
<dbReference type="InterPro" id="IPR051678">
    <property type="entry name" value="AGP_Transferase"/>
</dbReference>
<evidence type="ECO:0000313" key="2">
    <source>
        <dbReference type="EMBL" id="EER36766.1"/>
    </source>
</evidence>
<name>C6HSL6_AJECH</name>
<dbReference type="SUPFAM" id="SSF56112">
    <property type="entry name" value="Protein kinase-like (PK-like)"/>
    <property type="match status" value="1"/>
</dbReference>
<dbReference type="EMBL" id="GG692438">
    <property type="protein sequence ID" value="EER36766.1"/>
    <property type="molecule type" value="Genomic_DNA"/>
</dbReference>
<gene>
    <name evidence="2" type="ORF">HCDG_09197</name>
</gene>
<feature type="domain" description="Aminoglycoside phosphotransferase" evidence="1">
    <location>
        <begin position="52"/>
        <end position="250"/>
    </location>
</feature>
<accession>C6HSL6</accession>
<dbReference type="STRING" id="544712.C6HSL6"/>
<protein>
    <recommendedName>
        <fullName evidence="1">Aminoglycoside phosphotransferase domain-containing protein</fullName>
    </recommendedName>
</protein>